<protein>
    <submittedName>
        <fullName evidence="2">Uncharacterized protein</fullName>
    </submittedName>
</protein>
<keyword evidence="3" id="KW-1185">Reference proteome</keyword>
<dbReference type="EMBL" id="CP111027">
    <property type="protein sequence ID" value="WAR29844.1"/>
    <property type="molecule type" value="Genomic_DNA"/>
</dbReference>
<name>A0ABY7G900_MYAAR</name>
<accession>A0ABY7G900</accession>
<proteinExistence type="predicted"/>
<feature type="compositionally biased region" description="Basic and acidic residues" evidence="1">
    <location>
        <begin position="59"/>
        <end position="68"/>
    </location>
</feature>
<evidence type="ECO:0000313" key="2">
    <source>
        <dbReference type="EMBL" id="WAR29844.1"/>
    </source>
</evidence>
<reference evidence="2" key="1">
    <citation type="submission" date="2022-11" db="EMBL/GenBank/DDBJ databases">
        <title>Centuries of genome instability and evolution in soft-shell clam transmissible cancer (bioRxiv).</title>
        <authorList>
            <person name="Hart S.F.M."/>
            <person name="Yonemitsu M.A."/>
            <person name="Giersch R.M."/>
            <person name="Beal B.F."/>
            <person name="Arriagada G."/>
            <person name="Davis B.W."/>
            <person name="Ostrander E.A."/>
            <person name="Goff S.P."/>
            <person name="Metzger M.J."/>
        </authorList>
    </citation>
    <scope>NUCLEOTIDE SEQUENCE</scope>
    <source>
        <strain evidence="2">MELC-2E11</strain>
        <tissue evidence="2">Siphon/mantle</tissue>
    </source>
</reference>
<dbReference type="Proteomes" id="UP001164746">
    <property type="component" value="Chromosome 16"/>
</dbReference>
<sequence length="140" mass="15714">MSQQLRAAALLRQAAELLDSQPPTTTSTTSSSTSSSSINSTVAATARGLFGPYRNTRPFQRERGRADRVEPAVSYWTHKFSVVPRYTQETVPNREEKFKLHSAGLGEKKLTFVKNSNKIDFERTFEEAYPKLRIVEGTNS</sequence>
<evidence type="ECO:0000313" key="3">
    <source>
        <dbReference type="Proteomes" id="UP001164746"/>
    </source>
</evidence>
<feature type="region of interest" description="Disordered" evidence="1">
    <location>
        <begin position="49"/>
        <end position="68"/>
    </location>
</feature>
<feature type="compositionally biased region" description="Low complexity" evidence="1">
    <location>
        <begin position="14"/>
        <end position="37"/>
    </location>
</feature>
<evidence type="ECO:0000256" key="1">
    <source>
        <dbReference type="SAM" id="MobiDB-lite"/>
    </source>
</evidence>
<feature type="region of interest" description="Disordered" evidence="1">
    <location>
        <begin position="14"/>
        <end position="40"/>
    </location>
</feature>
<gene>
    <name evidence="2" type="ORF">MAR_003412</name>
</gene>
<organism evidence="2 3">
    <name type="scientific">Mya arenaria</name>
    <name type="common">Soft-shell clam</name>
    <dbReference type="NCBI Taxonomy" id="6604"/>
    <lineage>
        <taxon>Eukaryota</taxon>
        <taxon>Metazoa</taxon>
        <taxon>Spiralia</taxon>
        <taxon>Lophotrochozoa</taxon>
        <taxon>Mollusca</taxon>
        <taxon>Bivalvia</taxon>
        <taxon>Autobranchia</taxon>
        <taxon>Heteroconchia</taxon>
        <taxon>Euheterodonta</taxon>
        <taxon>Imparidentia</taxon>
        <taxon>Neoheterodontei</taxon>
        <taxon>Myida</taxon>
        <taxon>Myoidea</taxon>
        <taxon>Myidae</taxon>
        <taxon>Mya</taxon>
    </lineage>
</organism>